<accession>A0ABT8YCP4</accession>
<sequence>MAGNIQTLAAGISDAAQVPATTNVSPNQRVSAATGTLGTVADVLIFPGAVPPFTVVGNWISPNTRCSVGGIPTISISSVGNCVNAVGVPTGPMIVKIPDSRVSAQ</sequence>
<keyword evidence="2" id="KW-1185">Reference proteome</keyword>
<dbReference type="Proteomes" id="UP001169764">
    <property type="component" value="Unassembled WGS sequence"/>
</dbReference>
<evidence type="ECO:0000313" key="1">
    <source>
        <dbReference type="EMBL" id="MDO6416121.1"/>
    </source>
</evidence>
<gene>
    <name evidence="1" type="ORF">Q4F19_17175</name>
</gene>
<protein>
    <submittedName>
        <fullName evidence="1">Uncharacterized protein</fullName>
    </submittedName>
</protein>
<dbReference type="RefSeq" id="WP_303545162.1">
    <property type="nucleotide sequence ID" value="NZ_JAUOTP010000009.1"/>
</dbReference>
<name>A0ABT8YCP4_9SPHN</name>
<dbReference type="EMBL" id="JAUOTP010000009">
    <property type="protein sequence ID" value="MDO6416121.1"/>
    <property type="molecule type" value="Genomic_DNA"/>
</dbReference>
<proteinExistence type="predicted"/>
<organism evidence="1 2">
    <name type="scientific">Sphingomonas natans</name>
    <dbReference type="NCBI Taxonomy" id="3063330"/>
    <lineage>
        <taxon>Bacteria</taxon>
        <taxon>Pseudomonadati</taxon>
        <taxon>Pseudomonadota</taxon>
        <taxon>Alphaproteobacteria</taxon>
        <taxon>Sphingomonadales</taxon>
        <taxon>Sphingomonadaceae</taxon>
        <taxon>Sphingomonas</taxon>
    </lineage>
</organism>
<evidence type="ECO:0000313" key="2">
    <source>
        <dbReference type="Proteomes" id="UP001169764"/>
    </source>
</evidence>
<comment type="caution">
    <text evidence="1">The sequence shown here is derived from an EMBL/GenBank/DDBJ whole genome shotgun (WGS) entry which is preliminary data.</text>
</comment>
<reference evidence="1" key="1">
    <citation type="submission" date="2023-07" db="EMBL/GenBank/DDBJ databases">
        <authorList>
            <person name="Kim M."/>
        </authorList>
    </citation>
    <scope>NUCLEOTIDE SEQUENCE</scope>
    <source>
        <strain evidence="1">BIUV-7</strain>
    </source>
</reference>